<evidence type="ECO:0000313" key="4">
    <source>
        <dbReference type="Proteomes" id="UP000241890"/>
    </source>
</evidence>
<feature type="compositionally biased region" description="Low complexity" evidence="1">
    <location>
        <begin position="646"/>
        <end position="662"/>
    </location>
</feature>
<protein>
    <submittedName>
        <fullName evidence="3">YTH domain-containing family protein 2</fullName>
    </submittedName>
</protein>
<reference evidence="3 4" key="1">
    <citation type="submission" date="2017-12" db="EMBL/GenBank/DDBJ databases">
        <title>Sequencing, de novo assembly and annotation of complete genome of a new Thraustochytrid species, strain FCC1311.</title>
        <authorList>
            <person name="Sedici K."/>
            <person name="Godart F."/>
            <person name="Aiese Cigliano R."/>
            <person name="Sanseverino W."/>
            <person name="Barakat M."/>
            <person name="Ortet P."/>
            <person name="Marechal E."/>
            <person name="Cagnac O."/>
            <person name="Amato A."/>
        </authorList>
    </citation>
    <scope>NUCLEOTIDE SEQUENCE [LARGE SCALE GENOMIC DNA]</scope>
</reference>
<feature type="compositionally biased region" description="Gly residues" evidence="1">
    <location>
        <begin position="624"/>
        <end position="642"/>
    </location>
</feature>
<dbReference type="InterPro" id="IPR007275">
    <property type="entry name" value="YTH_domain"/>
</dbReference>
<evidence type="ECO:0000256" key="1">
    <source>
        <dbReference type="SAM" id="MobiDB-lite"/>
    </source>
</evidence>
<proteinExistence type="predicted"/>
<dbReference type="InParanoid" id="A0A2R5GRV0"/>
<feature type="compositionally biased region" description="Polar residues" evidence="1">
    <location>
        <begin position="745"/>
        <end position="755"/>
    </location>
</feature>
<sequence length="793" mass="83077">MADHADNAPQMAHQDHQHGVGPQGGQPHPQQQQQQQQHMMGGPGGPVGGGQGYPAPPPPGAYGQPMYDPYGQAYPPGMHGYPMPPMMYPPQMMYHPPMPMGSGSNSGPPGGAPPAEANNAAGAGAGTAPPQSESAPAPVEKAKAPEGADKDVTEASEAVASMNVGEKTSGGQMSWAQIARDQNMPEQQALEAGAEGSSGAQDESATQQQQQQQQQQPSPSPAPAQQQQQQQARSSSNGDHHHQQQQQHRGSRGPSNTGPNRNWSAEVKTSARQFAEAQRVFVWANHFQMNPFAMVCANLDPSYHNMVLTGQQLPPGMEQIDLMCKHLRTICAFGFLAFVNSEEVPASQNGRRYFVVECANEMEVYYAIKRMAWVPDSPETEAKLNSAYAETVGVGALIVFFKIPSLRKLVGVAQVLSPVIKGEGSGEHFVQLRWIYVRDIPIHNLKTINFLNNPDVPSESRLQRRNSSSQIAAPSSAAPAGDGKSEASADQPAKAGAEESAAAPANGVDPASAESAAGADKPADGENGDAAGSAPSDKPDAAQAPAVETPKVYAVSSHQGNFAFDTMGRFKFNGGILLDFQEYMMAEQMGKPPRQSMLMCGGPRPRTANGSTRGRGRGMRYSSGGRGRGGGQRGQGGQGGSRGADSTVVPSSSPNSNSNTNNQSHESKPRGGRGRGRGGGRSSRGMDERRGGGRGREGGANREGGRGPRDRDREGGSRSGGAGGRATGDDAARSRSSRKVEGSDGAQTLRSQYQFDIQVKKGKAPKKVAAPGSKPTTDGAAAPADAPAPAAEE</sequence>
<feature type="compositionally biased region" description="Basic and acidic residues" evidence="1">
    <location>
        <begin position="140"/>
        <end position="153"/>
    </location>
</feature>
<feature type="compositionally biased region" description="Low complexity" evidence="1">
    <location>
        <begin position="467"/>
        <end position="480"/>
    </location>
</feature>
<dbReference type="OrthoDB" id="306690at2759"/>
<name>A0A2R5GRV0_9STRA</name>
<feature type="compositionally biased region" description="Low complexity" evidence="1">
    <location>
        <begin position="189"/>
        <end position="236"/>
    </location>
</feature>
<feature type="region of interest" description="Disordered" evidence="1">
    <location>
        <begin position="94"/>
        <end position="269"/>
    </location>
</feature>
<feature type="region of interest" description="Disordered" evidence="1">
    <location>
        <begin position="1"/>
        <end position="75"/>
    </location>
</feature>
<keyword evidence="4" id="KW-1185">Reference proteome</keyword>
<dbReference type="Pfam" id="PF04146">
    <property type="entry name" value="YTH"/>
    <property type="match status" value="1"/>
</dbReference>
<feature type="compositionally biased region" description="Low complexity" evidence="1">
    <location>
        <begin position="767"/>
        <end position="793"/>
    </location>
</feature>
<gene>
    <name evidence="3" type="ORF">FCC1311_087132</name>
</gene>
<dbReference type="EMBL" id="BEYU01000122">
    <property type="protein sequence ID" value="GBG32488.1"/>
    <property type="molecule type" value="Genomic_DNA"/>
</dbReference>
<evidence type="ECO:0000313" key="3">
    <source>
        <dbReference type="EMBL" id="GBG32488.1"/>
    </source>
</evidence>
<feature type="compositionally biased region" description="Gly residues" evidence="1">
    <location>
        <begin position="717"/>
        <end position="726"/>
    </location>
</feature>
<comment type="caution">
    <text evidence="3">The sequence shown here is derived from an EMBL/GenBank/DDBJ whole genome shotgun (WGS) entry which is preliminary data.</text>
</comment>
<dbReference type="PROSITE" id="PS50882">
    <property type="entry name" value="YTH"/>
    <property type="match status" value="1"/>
</dbReference>
<dbReference type="Proteomes" id="UP000241890">
    <property type="component" value="Unassembled WGS sequence"/>
</dbReference>
<evidence type="ECO:0000259" key="2">
    <source>
        <dbReference type="PROSITE" id="PS50882"/>
    </source>
</evidence>
<feature type="compositionally biased region" description="Low complexity" evidence="1">
    <location>
        <begin position="94"/>
        <end position="139"/>
    </location>
</feature>
<accession>A0A2R5GRV0</accession>
<feature type="compositionally biased region" description="Gly residues" evidence="1">
    <location>
        <begin position="41"/>
        <end position="52"/>
    </location>
</feature>
<feature type="compositionally biased region" description="Low complexity" evidence="1">
    <location>
        <begin position="25"/>
        <end position="40"/>
    </location>
</feature>
<feature type="compositionally biased region" description="Basic and acidic residues" evidence="1">
    <location>
        <begin position="684"/>
        <end position="716"/>
    </location>
</feature>
<feature type="compositionally biased region" description="Basic and acidic residues" evidence="1">
    <location>
        <begin position="727"/>
        <end position="742"/>
    </location>
</feature>
<feature type="region of interest" description="Disordered" evidence="1">
    <location>
        <begin position="453"/>
        <end position="546"/>
    </location>
</feature>
<feature type="compositionally biased region" description="Polar residues" evidence="1">
    <location>
        <begin position="253"/>
        <end position="263"/>
    </location>
</feature>
<organism evidence="3 4">
    <name type="scientific">Hondaea fermentalgiana</name>
    <dbReference type="NCBI Taxonomy" id="2315210"/>
    <lineage>
        <taxon>Eukaryota</taxon>
        <taxon>Sar</taxon>
        <taxon>Stramenopiles</taxon>
        <taxon>Bigyra</taxon>
        <taxon>Labyrinthulomycetes</taxon>
        <taxon>Thraustochytrida</taxon>
        <taxon>Thraustochytriidae</taxon>
        <taxon>Hondaea</taxon>
    </lineage>
</organism>
<feature type="domain" description="YTH" evidence="2">
    <location>
        <begin position="351"/>
        <end position="479"/>
    </location>
</feature>
<feature type="region of interest" description="Disordered" evidence="1">
    <location>
        <begin position="589"/>
        <end position="793"/>
    </location>
</feature>
<dbReference type="Gene3D" id="3.10.590.10">
    <property type="entry name" value="ph1033 like domains"/>
    <property type="match status" value="1"/>
</dbReference>
<feature type="compositionally biased region" description="Low complexity" evidence="1">
    <location>
        <begin position="492"/>
        <end position="505"/>
    </location>
</feature>
<dbReference type="GO" id="GO:0003723">
    <property type="term" value="F:RNA binding"/>
    <property type="evidence" value="ECO:0007669"/>
    <property type="project" value="InterPro"/>
</dbReference>
<dbReference type="AlphaFoldDB" id="A0A2R5GRV0"/>